<organism evidence="1 2">
    <name type="scientific">Gigaspora margarita</name>
    <dbReference type="NCBI Taxonomy" id="4874"/>
    <lineage>
        <taxon>Eukaryota</taxon>
        <taxon>Fungi</taxon>
        <taxon>Fungi incertae sedis</taxon>
        <taxon>Mucoromycota</taxon>
        <taxon>Glomeromycotina</taxon>
        <taxon>Glomeromycetes</taxon>
        <taxon>Diversisporales</taxon>
        <taxon>Gigasporaceae</taxon>
        <taxon>Gigaspora</taxon>
    </lineage>
</organism>
<gene>
    <name evidence="1" type="ORF">GMARGA_LOCUS5464</name>
</gene>
<evidence type="ECO:0000313" key="1">
    <source>
        <dbReference type="EMBL" id="CAG8570545.1"/>
    </source>
</evidence>
<protein>
    <submittedName>
        <fullName evidence="1">4094_t:CDS:1</fullName>
    </submittedName>
</protein>
<evidence type="ECO:0000313" key="2">
    <source>
        <dbReference type="Proteomes" id="UP000789901"/>
    </source>
</evidence>
<name>A0ABN7UFY0_GIGMA</name>
<reference evidence="1 2" key="1">
    <citation type="submission" date="2021-06" db="EMBL/GenBank/DDBJ databases">
        <authorList>
            <person name="Kallberg Y."/>
            <person name="Tangrot J."/>
            <person name="Rosling A."/>
        </authorList>
    </citation>
    <scope>NUCLEOTIDE SEQUENCE [LARGE SCALE GENOMIC DNA]</scope>
    <source>
        <strain evidence="1 2">120-4 pot B 10/14</strain>
    </source>
</reference>
<dbReference type="EMBL" id="CAJVQB010002326">
    <property type="protein sequence ID" value="CAG8570545.1"/>
    <property type="molecule type" value="Genomic_DNA"/>
</dbReference>
<comment type="caution">
    <text evidence="1">The sequence shown here is derived from an EMBL/GenBank/DDBJ whole genome shotgun (WGS) entry which is preliminary data.</text>
</comment>
<keyword evidence="2" id="KW-1185">Reference proteome</keyword>
<sequence length="89" mass="10082">MFNGYSEPVKYNDSDDPSRLYCQNAFPKYVPLKTTLAKQTNLKNVTKNRNKEALEPGLCDQIRIGAEKDKADGLEICNKNNKYKAPALE</sequence>
<accession>A0ABN7UFY0</accession>
<feature type="non-terminal residue" evidence="1">
    <location>
        <position position="89"/>
    </location>
</feature>
<proteinExistence type="predicted"/>
<dbReference type="Proteomes" id="UP000789901">
    <property type="component" value="Unassembled WGS sequence"/>
</dbReference>